<dbReference type="InterPro" id="IPR008183">
    <property type="entry name" value="Aldose_1/G6P_1-epimerase"/>
</dbReference>
<dbReference type="Proteomes" id="UP000294593">
    <property type="component" value="Unassembled WGS sequence"/>
</dbReference>
<reference evidence="6 7" key="1">
    <citation type="submission" date="2019-03" db="EMBL/GenBank/DDBJ databases">
        <title>Genomic Encyclopedia of Type Strains, Phase IV (KMG-IV): sequencing the most valuable type-strain genomes for metagenomic binning, comparative biology and taxonomic classification.</title>
        <authorList>
            <person name="Goeker M."/>
        </authorList>
    </citation>
    <scope>NUCLEOTIDE SEQUENCE [LARGE SCALE GENOMIC DNA]</scope>
    <source>
        <strain evidence="6 7">DSM 11901</strain>
    </source>
</reference>
<sequence>MNELAFSQTEVLGQPAIVVRAPDGAQATVLLHGGHVVSWVPAGAEEQLYLSPAAVAAPGMAVRGGVPVIFPQFELRGPDTSLPRHGLARTRTWAHDTSRIGRDHAQLTLALSDSEETRALWPHGFRLELTVSVEANRLDLELHAENTGDTTWPFAAALHTYLAVSELPQVRLQGLEGHRFIDRLLGGETLEDHPEKRFHGEIDRIYANVRGDLLLRDGPRRLRIDAQDMPDTVLWNPGPEACAKLADMPADGWRHMLCVEGGRILEPITLAPGEDWTGRQSFTLEAM</sequence>
<feature type="active site" evidence="5">
    <location>
        <position position="260"/>
    </location>
</feature>
<proteinExistence type="inferred from homology"/>
<dbReference type="CDD" id="cd09020">
    <property type="entry name" value="D-hex-6-P-epi_like"/>
    <property type="match status" value="1"/>
</dbReference>
<dbReference type="EMBL" id="SNXW01000002">
    <property type="protein sequence ID" value="TDP85753.1"/>
    <property type="molecule type" value="Genomic_DNA"/>
</dbReference>
<dbReference type="PANTHER" id="PTHR11122:SF13">
    <property type="entry name" value="GLUCOSE-6-PHOSPHATE 1-EPIMERASE"/>
    <property type="match status" value="1"/>
</dbReference>
<dbReference type="EC" id="5.1.3.15" evidence="4"/>
<dbReference type="AlphaFoldDB" id="A0A4R6RH89"/>
<dbReference type="GO" id="GO:0005737">
    <property type="term" value="C:cytoplasm"/>
    <property type="evidence" value="ECO:0007669"/>
    <property type="project" value="TreeGrafter"/>
</dbReference>
<gene>
    <name evidence="6" type="ORF">EV672_102102</name>
</gene>
<dbReference type="Pfam" id="PF01263">
    <property type="entry name" value="Aldose_epim"/>
    <property type="match status" value="1"/>
</dbReference>
<evidence type="ECO:0000256" key="1">
    <source>
        <dbReference type="ARBA" id="ARBA00001096"/>
    </source>
</evidence>
<dbReference type="InterPro" id="IPR025532">
    <property type="entry name" value="G6P_1-epimerase"/>
</dbReference>
<dbReference type="RefSeq" id="WP_133606681.1">
    <property type="nucleotide sequence ID" value="NZ_SNXW01000002.1"/>
</dbReference>
<comment type="caution">
    <text evidence="6">The sequence shown here is derived from an EMBL/GenBank/DDBJ whole genome shotgun (WGS) entry which is preliminary data.</text>
</comment>
<keyword evidence="3 4" id="KW-0413">Isomerase</keyword>
<protein>
    <recommendedName>
        <fullName evidence="4">Putative glucose-6-phosphate 1-epimerase</fullName>
        <ecNumber evidence="4">5.1.3.15</ecNumber>
    </recommendedName>
</protein>
<evidence type="ECO:0000256" key="2">
    <source>
        <dbReference type="ARBA" id="ARBA00005866"/>
    </source>
</evidence>
<dbReference type="SUPFAM" id="SSF74650">
    <property type="entry name" value="Galactose mutarotase-like"/>
    <property type="match status" value="1"/>
</dbReference>
<dbReference type="GO" id="GO:0047938">
    <property type="term" value="F:glucose-6-phosphate 1-epimerase activity"/>
    <property type="evidence" value="ECO:0007669"/>
    <property type="project" value="UniProtKB-UniRule"/>
</dbReference>
<evidence type="ECO:0000256" key="4">
    <source>
        <dbReference type="PIRNR" id="PIRNR016020"/>
    </source>
</evidence>
<evidence type="ECO:0000313" key="6">
    <source>
        <dbReference type="EMBL" id="TDP85753.1"/>
    </source>
</evidence>
<accession>A0A4R6RH89</accession>
<organism evidence="6 7">
    <name type="scientific">Aquabacterium commune</name>
    <dbReference type="NCBI Taxonomy" id="70586"/>
    <lineage>
        <taxon>Bacteria</taxon>
        <taxon>Pseudomonadati</taxon>
        <taxon>Pseudomonadota</taxon>
        <taxon>Betaproteobacteria</taxon>
        <taxon>Burkholderiales</taxon>
        <taxon>Aquabacterium</taxon>
    </lineage>
</organism>
<keyword evidence="7" id="KW-1185">Reference proteome</keyword>
<comment type="catalytic activity">
    <reaction evidence="1">
        <text>alpha-D-glucose 6-phosphate = beta-D-glucose 6-phosphate</text>
        <dbReference type="Rhea" id="RHEA:16249"/>
        <dbReference type="ChEBI" id="CHEBI:58225"/>
        <dbReference type="ChEBI" id="CHEBI:58247"/>
        <dbReference type="EC" id="5.1.3.15"/>
    </reaction>
</comment>
<name>A0A4R6RH89_9BURK</name>
<feature type="active site" evidence="5">
    <location>
        <position position="159"/>
    </location>
</feature>
<dbReference type="Gene3D" id="2.70.98.10">
    <property type="match status" value="1"/>
</dbReference>
<dbReference type="GO" id="GO:0005975">
    <property type="term" value="P:carbohydrate metabolic process"/>
    <property type="evidence" value="ECO:0007669"/>
    <property type="project" value="InterPro"/>
</dbReference>
<evidence type="ECO:0000313" key="7">
    <source>
        <dbReference type="Proteomes" id="UP000294593"/>
    </source>
</evidence>
<dbReference type="GO" id="GO:0030246">
    <property type="term" value="F:carbohydrate binding"/>
    <property type="evidence" value="ECO:0007669"/>
    <property type="project" value="UniProtKB-UniRule"/>
</dbReference>
<evidence type="ECO:0000256" key="3">
    <source>
        <dbReference type="ARBA" id="ARBA00023235"/>
    </source>
</evidence>
<dbReference type="PANTHER" id="PTHR11122">
    <property type="entry name" value="APOSPORY-ASSOCIATED PROTEIN C-RELATED"/>
    <property type="match status" value="1"/>
</dbReference>
<dbReference type="OrthoDB" id="9790727at2"/>
<dbReference type="InterPro" id="IPR011013">
    <property type="entry name" value="Gal_mutarotase_sf_dom"/>
</dbReference>
<comment type="similarity">
    <text evidence="2 4">Belongs to the glucose-6-phosphate 1-epimerase family.</text>
</comment>
<evidence type="ECO:0000256" key="5">
    <source>
        <dbReference type="PIRSR" id="PIRSR016020-1"/>
    </source>
</evidence>
<dbReference type="InterPro" id="IPR014718">
    <property type="entry name" value="GH-type_carb-bd"/>
</dbReference>
<dbReference type="PIRSF" id="PIRSF016020">
    <property type="entry name" value="PHexose_mutarotase"/>
    <property type="match status" value="1"/>
</dbReference>